<evidence type="ECO:0000313" key="2">
    <source>
        <dbReference type="Proteomes" id="UP000054485"/>
    </source>
</evidence>
<sequence>MHDFSLDNTINGQTPTRPPPLGCRYVRLIFVLSKNDIWPPMASRLGTFLSPS</sequence>
<protein>
    <submittedName>
        <fullName evidence="1">Uncharacterized protein</fullName>
    </submittedName>
</protein>
<reference evidence="1 2" key="1">
    <citation type="submission" date="2014-04" db="EMBL/GenBank/DDBJ databases">
        <authorList>
            <consortium name="DOE Joint Genome Institute"/>
            <person name="Kuo A."/>
            <person name="Ruytinx J."/>
            <person name="Rineau F."/>
            <person name="Colpaert J."/>
            <person name="Kohler A."/>
            <person name="Nagy L.G."/>
            <person name="Floudas D."/>
            <person name="Copeland A."/>
            <person name="Barry K.W."/>
            <person name="Cichocki N."/>
            <person name="Veneault-Fourrey C."/>
            <person name="LaButti K."/>
            <person name="Lindquist E.A."/>
            <person name="Lipzen A."/>
            <person name="Lundell T."/>
            <person name="Morin E."/>
            <person name="Murat C."/>
            <person name="Sun H."/>
            <person name="Tunlid A."/>
            <person name="Henrissat B."/>
            <person name="Grigoriev I.V."/>
            <person name="Hibbett D.S."/>
            <person name="Martin F."/>
            <person name="Nordberg H.P."/>
            <person name="Cantor M.N."/>
            <person name="Hua S.X."/>
        </authorList>
    </citation>
    <scope>NUCLEOTIDE SEQUENCE [LARGE SCALE GENOMIC DNA]</scope>
    <source>
        <strain evidence="1 2">UH-Slu-Lm8-n1</strain>
    </source>
</reference>
<keyword evidence="2" id="KW-1185">Reference proteome</keyword>
<dbReference type="EMBL" id="KN835330">
    <property type="protein sequence ID" value="KIK39741.1"/>
    <property type="molecule type" value="Genomic_DNA"/>
</dbReference>
<dbReference type="HOGENOM" id="CLU_3088845_0_0_1"/>
<name>A0A0D0ADF6_9AGAM</name>
<dbReference type="InParanoid" id="A0A0D0ADF6"/>
<reference evidence="2" key="2">
    <citation type="submission" date="2015-01" db="EMBL/GenBank/DDBJ databases">
        <title>Evolutionary Origins and Diversification of the Mycorrhizal Mutualists.</title>
        <authorList>
            <consortium name="DOE Joint Genome Institute"/>
            <consortium name="Mycorrhizal Genomics Consortium"/>
            <person name="Kohler A."/>
            <person name="Kuo A."/>
            <person name="Nagy L.G."/>
            <person name="Floudas D."/>
            <person name="Copeland A."/>
            <person name="Barry K.W."/>
            <person name="Cichocki N."/>
            <person name="Veneault-Fourrey C."/>
            <person name="LaButti K."/>
            <person name="Lindquist E.A."/>
            <person name="Lipzen A."/>
            <person name="Lundell T."/>
            <person name="Morin E."/>
            <person name="Murat C."/>
            <person name="Riley R."/>
            <person name="Ohm R."/>
            <person name="Sun H."/>
            <person name="Tunlid A."/>
            <person name="Henrissat B."/>
            <person name="Grigoriev I.V."/>
            <person name="Hibbett D.S."/>
            <person name="Martin F."/>
        </authorList>
    </citation>
    <scope>NUCLEOTIDE SEQUENCE [LARGE SCALE GENOMIC DNA]</scope>
    <source>
        <strain evidence="2">UH-Slu-Lm8-n1</strain>
    </source>
</reference>
<dbReference type="AlphaFoldDB" id="A0A0D0ADF6"/>
<evidence type="ECO:0000313" key="1">
    <source>
        <dbReference type="EMBL" id="KIK39741.1"/>
    </source>
</evidence>
<dbReference type="Proteomes" id="UP000054485">
    <property type="component" value="Unassembled WGS sequence"/>
</dbReference>
<organism evidence="1 2">
    <name type="scientific">Suillus luteus UH-Slu-Lm8-n1</name>
    <dbReference type="NCBI Taxonomy" id="930992"/>
    <lineage>
        <taxon>Eukaryota</taxon>
        <taxon>Fungi</taxon>
        <taxon>Dikarya</taxon>
        <taxon>Basidiomycota</taxon>
        <taxon>Agaricomycotina</taxon>
        <taxon>Agaricomycetes</taxon>
        <taxon>Agaricomycetidae</taxon>
        <taxon>Boletales</taxon>
        <taxon>Suillineae</taxon>
        <taxon>Suillaceae</taxon>
        <taxon>Suillus</taxon>
    </lineage>
</organism>
<proteinExistence type="predicted"/>
<gene>
    <name evidence="1" type="ORF">CY34DRAFT_807918</name>
</gene>
<accession>A0A0D0ADF6</accession>